<feature type="signal peptide" evidence="1">
    <location>
        <begin position="1"/>
        <end position="18"/>
    </location>
</feature>
<protein>
    <submittedName>
        <fullName evidence="2">Uncharacterized protein</fullName>
    </submittedName>
</protein>
<evidence type="ECO:0000256" key="1">
    <source>
        <dbReference type="SAM" id="SignalP"/>
    </source>
</evidence>
<sequence>MKLLQVLVASILPFSILAMPNPAPSPAVDETVVAVRAVEAVGYSEKRDEPNKLFARDRVCCITGSVRVNCRSCPSTSCSAPYYVVGGSSCTFDILHCSPAKFPKLQPARK</sequence>
<feature type="chain" id="PRO_5041924940" evidence="1">
    <location>
        <begin position="19"/>
        <end position="110"/>
    </location>
</feature>
<proteinExistence type="predicted"/>
<keyword evidence="3" id="KW-1185">Reference proteome</keyword>
<keyword evidence="1" id="KW-0732">Signal</keyword>
<evidence type="ECO:0000313" key="2">
    <source>
        <dbReference type="EMBL" id="KAK3372928.1"/>
    </source>
</evidence>
<organism evidence="2 3">
    <name type="scientific">Lasiosphaeria ovina</name>
    <dbReference type="NCBI Taxonomy" id="92902"/>
    <lineage>
        <taxon>Eukaryota</taxon>
        <taxon>Fungi</taxon>
        <taxon>Dikarya</taxon>
        <taxon>Ascomycota</taxon>
        <taxon>Pezizomycotina</taxon>
        <taxon>Sordariomycetes</taxon>
        <taxon>Sordariomycetidae</taxon>
        <taxon>Sordariales</taxon>
        <taxon>Lasiosphaeriaceae</taxon>
        <taxon>Lasiosphaeria</taxon>
    </lineage>
</organism>
<reference evidence="2" key="2">
    <citation type="submission" date="2023-06" db="EMBL/GenBank/DDBJ databases">
        <authorList>
            <consortium name="Lawrence Berkeley National Laboratory"/>
            <person name="Haridas S."/>
            <person name="Hensen N."/>
            <person name="Bonometti L."/>
            <person name="Westerberg I."/>
            <person name="Brannstrom I.O."/>
            <person name="Guillou S."/>
            <person name="Cros-Aarteil S."/>
            <person name="Calhoun S."/>
            <person name="Kuo A."/>
            <person name="Mondo S."/>
            <person name="Pangilinan J."/>
            <person name="Riley R."/>
            <person name="Labutti K."/>
            <person name="Andreopoulos B."/>
            <person name="Lipzen A."/>
            <person name="Chen C."/>
            <person name="Yanf M."/>
            <person name="Daum C."/>
            <person name="Ng V."/>
            <person name="Clum A."/>
            <person name="Steindorff A."/>
            <person name="Ohm R."/>
            <person name="Martin F."/>
            <person name="Silar P."/>
            <person name="Natvig D."/>
            <person name="Lalanne C."/>
            <person name="Gautier V."/>
            <person name="Ament-Velasquez S.L."/>
            <person name="Kruys A."/>
            <person name="Hutchinson M.I."/>
            <person name="Powell A.J."/>
            <person name="Barry K."/>
            <person name="Miller A.N."/>
            <person name="Grigoriev I.V."/>
            <person name="Debuchy R."/>
            <person name="Gladieux P."/>
            <person name="Thoren M.H."/>
            <person name="Johannesson H."/>
        </authorList>
    </citation>
    <scope>NUCLEOTIDE SEQUENCE</scope>
    <source>
        <strain evidence="2">CBS 958.72</strain>
    </source>
</reference>
<comment type="caution">
    <text evidence="2">The sequence shown here is derived from an EMBL/GenBank/DDBJ whole genome shotgun (WGS) entry which is preliminary data.</text>
</comment>
<reference evidence="2" key="1">
    <citation type="journal article" date="2023" name="Mol. Phylogenet. Evol.">
        <title>Genome-scale phylogeny and comparative genomics of the fungal order Sordariales.</title>
        <authorList>
            <person name="Hensen N."/>
            <person name="Bonometti L."/>
            <person name="Westerberg I."/>
            <person name="Brannstrom I.O."/>
            <person name="Guillou S."/>
            <person name="Cros-Aarteil S."/>
            <person name="Calhoun S."/>
            <person name="Haridas S."/>
            <person name="Kuo A."/>
            <person name="Mondo S."/>
            <person name="Pangilinan J."/>
            <person name="Riley R."/>
            <person name="LaButti K."/>
            <person name="Andreopoulos B."/>
            <person name="Lipzen A."/>
            <person name="Chen C."/>
            <person name="Yan M."/>
            <person name="Daum C."/>
            <person name="Ng V."/>
            <person name="Clum A."/>
            <person name="Steindorff A."/>
            <person name="Ohm R.A."/>
            <person name="Martin F."/>
            <person name="Silar P."/>
            <person name="Natvig D.O."/>
            <person name="Lalanne C."/>
            <person name="Gautier V."/>
            <person name="Ament-Velasquez S.L."/>
            <person name="Kruys A."/>
            <person name="Hutchinson M.I."/>
            <person name="Powell A.J."/>
            <person name="Barry K."/>
            <person name="Miller A.N."/>
            <person name="Grigoriev I.V."/>
            <person name="Debuchy R."/>
            <person name="Gladieux P."/>
            <person name="Hiltunen Thoren M."/>
            <person name="Johannesson H."/>
        </authorList>
    </citation>
    <scope>NUCLEOTIDE SEQUENCE</scope>
    <source>
        <strain evidence="2">CBS 958.72</strain>
    </source>
</reference>
<dbReference type="AlphaFoldDB" id="A0AAE0N7H0"/>
<dbReference type="EMBL" id="JAULSN010000004">
    <property type="protein sequence ID" value="KAK3372928.1"/>
    <property type="molecule type" value="Genomic_DNA"/>
</dbReference>
<dbReference type="Proteomes" id="UP001287356">
    <property type="component" value="Unassembled WGS sequence"/>
</dbReference>
<accession>A0AAE0N7H0</accession>
<gene>
    <name evidence="2" type="ORF">B0T24DRAFT_247707</name>
</gene>
<evidence type="ECO:0000313" key="3">
    <source>
        <dbReference type="Proteomes" id="UP001287356"/>
    </source>
</evidence>
<name>A0AAE0N7H0_9PEZI</name>